<organism evidence="1 2">
    <name type="scientific">Aurantiacibacter arachoides</name>
    <dbReference type="NCBI Taxonomy" id="1850444"/>
    <lineage>
        <taxon>Bacteria</taxon>
        <taxon>Pseudomonadati</taxon>
        <taxon>Pseudomonadota</taxon>
        <taxon>Alphaproteobacteria</taxon>
        <taxon>Sphingomonadales</taxon>
        <taxon>Erythrobacteraceae</taxon>
        <taxon>Aurantiacibacter</taxon>
    </lineage>
</organism>
<protein>
    <submittedName>
        <fullName evidence="1">Uncharacterized protein</fullName>
    </submittedName>
</protein>
<proteinExistence type="predicted"/>
<accession>A0A845A3S7</accession>
<name>A0A845A3S7_9SPHN</name>
<keyword evidence="2" id="KW-1185">Reference proteome</keyword>
<dbReference type="EMBL" id="WTYH01000001">
    <property type="protein sequence ID" value="MXO94300.1"/>
    <property type="molecule type" value="Genomic_DNA"/>
</dbReference>
<evidence type="ECO:0000313" key="1">
    <source>
        <dbReference type="EMBL" id="MXO94300.1"/>
    </source>
</evidence>
<dbReference type="Proteomes" id="UP000460626">
    <property type="component" value="Unassembled WGS sequence"/>
</dbReference>
<gene>
    <name evidence="1" type="ORF">GRI62_11905</name>
</gene>
<evidence type="ECO:0000313" key="2">
    <source>
        <dbReference type="Proteomes" id="UP000460626"/>
    </source>
</evidence>
<dbReference type="AlphaFoldDB" id="A0A845A3S7"/>
<dbReference type="RefSeq" id="WP_131453535.1">
    <property type="nucleotide sequence ID" value="NZ_BMJK01000002.1"/>
</dbReference>
<reference evidence="1 2" key="1">
    <citation type="submission" date="2019-12" db="EMBL/GenBank/DDBJ databases">
        <title>Genomic-based taxomic classification of the family Erythrobacteraceae.</title>
        <authorList>
            <person name="Xu L."/>
        </authorList>
    </citation>
    <scope>NUCLEOTIDE SEQUENCE [LARGE SCALE GENOMIC DNA]</scope>
    <source>
        <strain evidence="1 2">RC4-10-4</strain>
    </source>
</reference>
<sequence length="253" mass="27952">MPNALAGVEGPSQTNFPLSNAFNDIPSMLWASPTGSTQSYIIVENTRPWYEIDKGAFDTVVFISGTFVTVRIRTGDTPTGVGVYDSGELPWREPTNPSGYYMTKSSYRIPAQTARYVRIDFTRASSGAMNLRRLVIGKAMPLGTTGGLDIGAEMSWVDDSIVYSGPQYEFFDQGQTYPQYKVSVSFIDQADFETWSSNLAVIGKTRAVFFAPDDDPQSHHRFSAFGRIQNVATATMQASGTWKIEFVIRSLVV</sequence>
<comment type="caution">
    <text evidence="1">The sequence shown here is derived from an EMBL/GenBank/DDBJ whole genome shotgun (WGS) entry which is preliminary data.</text>
</comment>